<gene>
    <name evidence="1" type="ORF">H4R21_003398</name>
</gene>
<keyword evidence="2" id="KW-1185">Reference proteome</keyword>
<protein>
    <submittedName>
        <fullName evidence="1">Uncharacterized protein</fullName>
    </submittedName>
</protein>
<accession>A0ACC1L346</accession>
<evidence type="ECO:0000313" key="1">
    <source>
        <dbReference type="EMBL" id="KAJ2799875.1"/>
    </source>
</evidence>
<evidence type="ECO:0000313" key="2">
    <source>
        <dbReference type="Proteomes" id="UP001140087"/>
    </source>
</evidence>
<name>A0ACC1L346_9FUNG</name>
<comment type="caution">
    <text evidence="1">The sequence shown here is derived from an EMBL/GenBank/DDBJ whole genome shotgun (WGS) entry which is preliminary data.</text>
</comment>
<sequence>MDALAEQLKGVRLDGAAELPGLEAAYQSLLEVVQYPLQHLDAFRRLNVEAPKGVLLYGPPGVGKTHL</sequence>
<reference evidence="1" key="1">
    <citation type="submission" date="2022-07" db="EMBL/GenBank/DDBJ databases">
        <title>Phylogenomic reconstructions and comparative analyses of Kickxellomycotina fungi.</title>
        <authorList>
            <person name="Reynolds N.K."/>
            <person name="Stajich J.E."/>
            <person name="Barry K."/>
            <person name="Grigoriev I.V."/>
            <person name="Crous P."/>
            <person name="Smith M.E."/>
        </authorList>
    </citation>
    <scope>NUCLEOTIDE SEQUENCE</scope>
    <source>
        <strain evidence="1">BCRC 34780</strain>
    </source>
</reference>
<organism evidence="1 2">
    <name type="scientific">Coemansia helicoidea</name>
    <dbReference type="NCBI Taxonomy" id="1286919"/>
    <lineage>
        <taxon>Eukaryota</taxon>
        <taxon>Fungi</taxon>
        <taxon>Fungi incertae sedis</taxon>
        <taxon>Zoopagomycota</taxon>
        <taxon>Kickxellomycotina</taxon>
        <taxon>Kickxellomycetes</taxon>
        <taxon>Kickxellales</taxon>
        <taxon>Kickxellaceae</taxon>
        <taxon>Coemansia</taxon>
    </lineage>
</organism>
<feature type="non-terminal residue" evidence="1">
    <location>
        <position position="67"/>
    </location>
</feature>
<dbReference type="EMBL" id="JANBUN010001060">
    <property type="protein sequence ID" value="KAJ2799875.1"/>
    <property type="molecule type" value="Genomic_DNA"/>
</dbReference>
<dbReference type="Proteomes" id="UP001140087">
    <property type="component" value="Unassembled WGS sequence"/>
</dbReference>
<proteinExistence type="predicted"/>